<dbReference type="Proteomes" id="UP000708208">
    <property type="component" value="Unassembled WGS sequence"/>
</dbReference>
<gene>
    <name evidence="2" type="ORF">AFUS01_LOCUS24760</name>
    <name evidence="3" type="ORF">AFUS01_LOCUS25236</name>
</gene>
<accession>A0A8J2P945</accession>
<evidence type="ECO:0000313" key="3">
    <source>
        <dbReference type="EMBL" id="CAG7786677.1"/>
    </source>
</evidence>
<evidence type="ECO:0000256" key="1">
    <source>
        <dbReference type="SAM" id="MobiDB-lite"/>
    </source>
</evidence>
<reference evidence="2" key="1">
    <citation type="submission" date="2021-06" db="EMBL/GenBank/DDBJ databases">
        <authorList>
            <person name="Hodson N. C."/>
            <person name="Mongue J. A."/>
            <person name="Jaron S. K."/>
        </authorList>
    </citation>
    <scope>NUCLEOTIDE SEQUENCE</scope>
</reference>
<keyword evidence="4" id="KW-1185">Reference proteome</keyword>
<dbReference type="AlphaFoldDB" id="A0A8J2P945"/>
<dbReference type="EMBL" id="CAJVCH010322829">
    <property type="protein sequence ID" value="CAG7786677.1"/>
    <property type="molecule type" value="Genomic_DNA"/>
</dbReference>
<name>A0A8J2P945_9HEXA</name>
<sequence length="38" mass="3971">MGRTKGRAGLNLSQAGLMPVGEDGESEGREETEEPGKP</sequence>
<feature type="region of interest" description="Disordered" evidence="1">
    <location>
        <begin position="1"/>
        <end position="38"/>
    </location>
</feature>
<proteinExistence type="predicted"/>
<evidence type="ECO:0000313" key="2">
    <source>
        <dbReference type="EMBL" id="CAG7786178.1"/>
    </source>
</evidence>
<organism evidence="2 4">
    <name type="scientific">Allacma fusca</name>
    <dbReference type="NCBI Taxonomy" id="39272"/>
    <lineage>
        <taxon>Eukaryota</taxon>
        <taxon>Metazoa</taxon>
        <taxon>Ecdysozoa</taxon>
        <taxon>Arthropoda</taxon>
        <taxon>Hexapoda</taxon>
        <taxon>Collembola</taxon>
        <taxon>Symphypleona</taxon>
        <taxon>Sminthuridae</taxon>
        <taxon>Allacma</taxon>
    </lineage>
</organism>
<feature type="compositionally biased region" description="Basic and acidic residues" evidence="1">
    <location>
        <begin position="26"/>
        <end position="38"/>
    </location>
</feature>
<feature type="non-terminal residue" evidence="2">
    <location>
        <position position="38"/>
    </location>
</feature>
<evidence type="ECO:0000313" key="4">
    <source>
        <dbReference type="Proteomes" id="UP000708208"/>
    </source>
</evidence>
<dbReference type="EMBL" id="CAJVCH010312145">
    <property type="protein sequence ID" value="CAG7786178.1"/>
    <property type="molecule type" value="Genomic_DNA"/>
</dbReference>
<protein>
    <submittedName>
        <fullName evidence="2">Uncharacterized protein</fullName>
    </submittedName>
</protein>
<comment type="caution">
    <text evidence="2">The sequence shown here is derived from an EMBL/GenBank/DDBJ whole genome shotgun (WGS) entry which is preliminary data.</text>
</comment>